<comment type="caution">
    <text evidence="1">The sequence shown here is derived from an EMBL/GenBank/DDBJ whole genome shotgun (WGS) entry which is preliminary data.</text>
</comment>
<keyword evidence="2" id="KW-1185">Reference proteome</keyword>
<dbReference type="Proteomes" id="UP001595834">
    <property type="component" value="Unassembled WGS sequence"/>
</dbReference>
<gene>
    <name evidence="1" type="ORF">ACFPFX_29120</name>
</gene>
<dbReference type="EMBL" id="JBHSIZ010000036">
    <property type="protein sequence ID" value="MFC4960365.1"/>
    <property type="molecule type" value="Genomic_DNA"/>
</dbReference>
<evidence type="ECO:0000313" key="2">
    <source>
        <dbReference type="Proteomes" id="UP001595834"/>
    </source>
</evidence>
<dbReference type="RefSeq" id="WP_344374064.1">
    <property type="nucleotide sequence ID" value="NZ_BAAASQ010000008.1"/>
</dbReference>
<protein>
    <submittedName>
        <fullName evidence="1">Uncharacterized protein</fullName>
    </submittedName>
</protein>
<proteinExistence type="predicted"/>
<reference evidence="2" key="1">
    <citation type="journal article" date="2019" name="Int. J. Syst. Evol. Microbiol.">
        <title>The Global Catalogue of Microorganisms (GCM) 10K type strain sequencing project: providing services to taxonomists for standard genome sequencing and annotation.</title>
        <authorList>
            <consortium name="The Broad Institute Genomics Platform"/>
            <consortium name="The Broad Institute Genome Sequencing Center for Infectious Disease"/>
            <person name="Wu L."/>
            <person name="Ma J."/>
        </authorList>
    </citation>
    <scope>NUCLEOTIDE SEQUENCE [LARGE SCALE GENOMIC DNA]</scope>
    <source>
        <strain evidence="2">CCM 7224</strain>
    </source>
</reference>
<accession>A0ABV9UV81</accession>
<evidence type="ECO:0000313" key="1">
    <source>
        <dbReference type="EMBL" id="MFC4960365.1"/>
    </source>
</evidence>
<name>A0ABV9UV81_9ACTN</name>
<organism evidence="1 2">
    <name type="scientific">Streptomyces mauvecolor</name>
    <dbReference type="NCBI Taxonomy" id="58345"/>
    <lineage>
        <taxon>Bacteria</taxon>
        <taxon>Bacillati</taxon>
        <taxon>Actinomycetota</taxon>
        <taxon>Actinomycetes</taxon>
        <taxon>Kitasatosporales</taxon>
        <taxon>Streptomycetaceae</taxon>
        <taxon>Streptomyces</taxon>
    </lineage>
</organism>
<sequence length="68" mass="7454">MGAPINQLEAVLETADPALREELAQLGNAEHFRTCARLADDRENDGDGEETVLRAIRITLCLLAHRIG</sequence>